<accession>A0A5N5QJD4</accession>
<proteinExistence type="predicted"/>
<sequence length="599" mass="67662">MEVKIAPKCLLSSLRARKKFISSSLASSTALIERASRPGGVGEKTRLCFMDFHDEWRHKDCPVMKWHADQRSSSTRFRSIRHLQDDNPPFFHEYLLLELEDGSICRVERTGEGSRVDAVRFIGCPANDTIQWFTTRNYEIYTRDKPSKLIARVNFYHDFDILDVLAICYAVHAQRRTRAYTLQRFNCYFLCNTILLVLTRHLAEWENIITLDTWKSALCRTFDQLHDTPYDSPESPLIFRVCSTLDPGSRNPAEFLFNALRHRLDADSAYKSVHEAVADTLWGATSNEIINQALTDHVDVALAIALEAGGACATALKSATFGTKSVLQREVETFDSVKAMVEKKALRVIRGELALYDKTLEELHQMETMERPISVGRVLAISMAAQILGALFPLQLALSSNELAEWGFKGKRCFAWPLVQILLPIHRHAAGKPPRTPGIAVEDMVSFEISSLTEKLAMQINYGMATQTLDKVLLALTKKGILTPSNVMVALHVVLSKKLWDAWLKISIQKLLKISLLEQVPGKQILVTIPSQIDKTAHREIRSIFQFQDYVQQRIEDHGRRVESYGLASARLVSQDIQGAITSVWRLVPTGVGDSRPEE</sequence>
<evidence type="ECO:0000313" key="2">
    <source>
        <dbReference type="Proteomes" id="UP000383932"/>
    </source>
</evidence>
<evidence type="ECO:0000313" key="1">
    <source>
        <dbReference type="EMBL" id="KAB5591571.1"/>
    </source>
</evidence>
<reference evidence="1 2" key="1">
    <citation type="journal article" date="2019" name="Fungal Biol. Biotechnol.">
        <title>Draft genome sequence of fastidious pathogen Ceratobasidium theobromae, which causes vascular-streak dieback in Theobroma cacao.</title>
        <authorList>
            <person name="Ali S.S."/>
            <person name="Asman A."/>
            <person name="Shao J."/>
            <person name="Firmansyah A.P."/>
            <person name="Susilo A.W."/>
            <person name="Rosmana A."/>
            <person name="McMahon P."/>
            <person name="Junaid M."/>
            <person name="Guest D."/>
            <person name="Kheng T.Y."/>
            <person name="Meinhardt L.W."/>
            <person name="Bailey B.A."/>
        </authorList>
    </citation>
    <scope>NUCLEOTIDE SEQUENCE [LARGE SCALE GENOMIC DNA]</scope>
    <source>
        <strain evidence="1 2">CT2</strain>
    </source>
</reference>
<dbReference type="AlphaFoldDB" id="A0A5N5QJD4"/>
<organism evidence="1 2">
    <name type="scientific">Ceratobasidium theobromae</name>
    <dbReference type="NCBI Taxonomy" id="1582974"/>
    <lineage>
        <taxon>Eukaryota</taxon>
        <taxon>Fungi</taxon>
        <taxon>Dikarya</taxon>
        <taxon>Basidiomycota</taxon>
        <taxon>Agaricomycotina</taxon>
        <taxon>Agaricomycetes</taxon>
        <taxon>Cantharellales</taxon>
        <taxon>Ceratobasidiaceae</taxon>
        <taxon>Ceratobasidium</taxon>
    </lineage>
</organism>
<dbReference type="Proteomes" id="UP000383932">
    <property type="component" value="Unassembled WGS sequence"/>
</dbReference>
<gene>
    <name evidence="1" type="ORF">CTheo_5000</name>
</gene>
<dbReference type="OrthoDB" id="3244992at2759"/>
<comment type="caution">
    <text evidence="1">The sequence shown here is derived from an EMBL/GenBank/DDBJ whole genome shotgun (WGS) entry which is preliminary data.</text>
</comment>
<dbReference type="EMBL" id="SSOP01000099">
    <property type="protein sequence ID" value="KAB5591571.1"/>
    <property type="molecule type" value="Genomic_DNA"/>
</dbReference>
<protein>
    <submittedName>
        <fullName evidence="1">Uncharacterized protein</fullName>
    </submittedName>
</protein>
<keyword evidence="2" id="KW-1185">Reference proteome</keyword>
<name>A0A5N5QJD4_9AGAM</name>